<dbReference type="GO" id="GO:0043138">
    <property type="term" value="F:3'-5' DNA helicase activity"/>
    <property type="evidence" value="ECO:0007669"/>
    <property type="project" value="UniProtKB-EC"/>
</dbReference>
<evidence type="ECO:0000256" key="11">
    <source>
        <dbReference type="ARBA" id="ARBA00034617"/>
    </source>
</evidence>
<evidence type="ECO:0000256" key="2">
    <source>
        <dbReference type="ARBA" id="ARBA00022741"/>
    </source>
</evidence>
<protein>
    <recommendedName>
        <fullName evidence="12">DNA 3'-5' helicase</fullName>
        <ecNumber evidence="12">5.6.2.4</ecNumber>
    </recommendedName>
</protein>
<feature type="domain" description="UvrD-like helicase ATP-binding" evidence="15">
    <location>
        <begin position="1"/>
        <end position="392"/>
    </location>
</feature>
<dbReference type="InterPro" id="IPR027417">
    <property type="entry name" value="P-loop_NTPase"/>
</dbReference>
<keyword evidence="9" id="KW-0234">DNA repair</keyword>
<evidence type="ECO:0000259" key="16">
    <source>
        <dbReference type="PROSITE" id="PS51217"/>
    </source>
</evidence>
<feature type="domain" description="UvrD-like helicase C-terminal" evidence="16">
    <location>
        <begin position="406"/>
        <end position="684"/>
    </location>
</feature>
<name>A0A078KY88_9GAMM</name>
<keyword evidence="10" id="KW-0413">Isomerase</keyword>
<evidence type="ECO:0000256" key="10">
    <source>
        <dbReference type="ARBA" id="ARBA00023235"/>
    </source>
</evidence>
<dbReference type="RefSeq" id="WP_043873187.1">
    <property type="nucleotide sequence ID" value="NZ_CCVW01000001.1"/>
</dbReference>
<evidence type="ECO:0000259" key="15">
    <source>
        <dbReference type="PROSITE" id="PS51198"/>
    </source>
</evidence>
<evidence type="ECO:0000313" key="18">
    <source>
        <dbReference type="Proteomes" id="UP000044071"/>
    </source>
</evidence>
<keyword evidence="4 14" id="KW-0378">Hydrolase</keyword>
<evidence type="ECO:0000256" key="7">
    <source>
        <dbReference type="ARBA" id="ARBA00022840"/>
    </source>
</evidence>
<dbReference type="GO" id="GO:0003677">
    <property type="term" value="F:DNA binding"/>
    <property type="evidence" value="ECO:0007669"/>
    <property type="project" value="UniProtKB-KW"/>
</dbReference>
<keyword evidence="8" id="KW-0238">DNA-binding</keyword>
<dbReference type="PANTHER" id="PTHR11070:SF67">
    <property type="entry name" value="DNA 3'-5' HELICASE"/>
    <property type="match status" value="1"/>
</dbReference>
<gene>
    <name evidence="17" type="primary">addA_1</name>
    <name evidence="17" type="ORF">BN59_00987</name>
</gene>
<dbReference type="GO" id="GO:0005524">
    <property type="term" value="F:ATP binding"/>
    <property type="evidence" value="ECO:0007669"/>
    <property type="project" value="UniProtKB-UniRule"/>
</dbReference>
<keyword evidence="1" id="KW-0540">Nuclease</keyword>
<dbReference type="eggNOG" id="COG1074">
    <property type="taxonomic scope" value="Bacteria"/>
</dbReference>
<evidence type="ECO:0000256" key="5">
    <source>
        <dbReference type="ARBA" id="ARBA00022806"/>
    </source>
</evidence>
<dbReference type="GO" id="GO:0004527">
    <property type="term" value="F:exonuclease activity"/>
    <property type="evidence" value="ECO:0007669"/>
    <property type="project" value="UniProtKB-KW"/>
</dbReference>
<evidence type="ECO:0000256" key="12">
    <source>
        <dbReference type="ARBA" id="ARBA00034808"/>
    </source>
</evidence>
<dbReference type="Gene3D" id="3.90.320.10">
    <property type="match status" value="1"/>
</dbReference>
<reference evidence="17 18" key="1">
    <citation type="submission" date="2014-06" db="EMBL/GenBank/DDBJ databases">
        <authorList>
            <person name="Urmite Genomes Urmite Genomes"/>
        </authorList>
    </citation>
    <scope>NUCLEOTIDE SEQUENCE [LARGE SCALE GENOMIC DNA]</scope>
</reference>
<evidence type="ECO:0000256" key="3">
    <source>
        <dbReference type="ARBA" id="ARBA00022763"/>
    </source>
</evidence>
<evidence type="ECO:0000256" key="1">
    <source>
        <dbReference type="ARBA" id="ARBA00022722"/>
    </source>
</evidence>
<dbReference type="InterPro" id="IPR011335">
    <property type="entry name" value="Restrct_endonuc-II-like"/>
</dbReference>
<dbReference type="Gene3D" id="3.40.50.300">
    <property type="entry name" value="P-loop containing nucleotide triphosphate hydrolases"/>
    <property type="match status" value="4"/>
</dbReference>
<dbReference type="Pfam" id="PF00580">
    <property type="entry name" value="UvrD-helicase"/>
    <property type="match status" value="1"/>
</dbReference>
<dbReference type="SUPFAM" id="SSF52540">
    <property type="entry name" value="P-loop containing nucleoside triphosphate hydrolases"/>
    <property type="match status" value="1"/>
</dbReference>
<dbReference type="InterPro" id="IPR000212">
    <property type="entry name" value="DNA_helicase_UvrD/REP"/>
</dbReference>
<accession>A0A078KY88</accession>
<dbReference type="OrthoDB" id="9810135at2"/>
<dbReference type="PROSITE" id="PS51198">
    <property type="entry name" value="UVRD_HELICASE_ATP_BIND"/>
    <property type="match status" value="1"/>
</dbReference>
<keyword evidence="6" id="KW-0269">Exonuclease</keyword>
<evidence type="ECO:0000256" key="6">
    <source>
        <dbReference type="ARBA" id="ARBA00022839"/>
    </source>
</evidence>
<organism evidence="17 18">
    <name type="scientific">Legionella massiliensis</name>
    <dbReference type="NCBI Taxonomy" id="1034943"/>
    <lineage>
        <taxon>Bacteria</taxon>
        <taxon>Pseudomonadati</taxon>
        <taxon>Pseudomonadota</taxon>
        <taxon>Gammaproteobacteria</taxon>
        <taxon>Legionellales</taxon>
        <taxon>Legionellaceae</taxon>
        <taxon>Legionella</taxon>
    </lineage>
</organism>
<dbReference type="Pfam" id="PF13361">
    <property type="entry name" value="UvrD_C"/>
    <property type="match status" value="1"/>
</dbReference>
<comment type="catalytic activity">
    <reaction evidence="13">
        <text>ATP + H2O = ADP + phosphate + H(+)</text>
        <dbReference type="Rhea" id="RHEA:13065"/>
        <dbReference type="ChEBI" id="CHEBI:15377"/>
        <dbReference type="ChEBI" id="CHEBI:15378"/>
        <dbReference type="ChEBI" id="CHEBI:30616"/>
        <dbReference type="ChEBI" id="CHEBI:43474"/>
        <dbReference type="ChEBI" id="CHEBI:456216"/>
        <dbReference type="EC" id="5.6.2.4"/>
    </reaction>
</comment>
<sequence>MTIYYTQASAGSGKTTSIENVVTEKLISKQLEPHQIMAVTFTEDAAAELKERISQSLIAKGNLFLATSIMNSPIGTVHSVFGQLLVDFAFELGLSPEQQVIDPSDTEQILAEALDNSLDAKRIKQLNYLGNRLNVDDWRTVIHDLIQLSRSNNFSDEDMAVFAELSIKDLINLLPPIDEGINESAFRLVIQQAIETGRVVDNPTKGLSSTIEDCEKILRKARFDWQDWIKLSKLSPTKKGELAFAQTKLVGASVLKCKDFQEELFGFIREIFTTTAIVLKDFQLTKKSRGFIDFVDQEQLALHALDNPIIQERIKNEIRFLIIDEFQDTNPIQLALFSKLSLLVEDILMVGDAKQAIYGFRGSDPRLALNVLDFVQKGGGEISTLPNSYRSRPGLVALTNELFTQPFSHLLTPEQVQLASVRKDKLETAEVEWWTLVTEGRPNKNIMINTLAQGIKDHIHTGVKIMDRETKEHRFATWRDLAVLCRGNSEISELAGSLAKMGVPVSFKRSGLLETPEVSLALACLRLLIDPSDSLASAEIVCLAANTGPETWLRERLNGIETSKSNIWDENAHPILDKLAKVRKQVSMLSTGEALDLAMLTADVYSIVAAWGENTKLAEHRFANLAALSEFVNEYENHCETQFMAATPSGFILWLKNKEQNNSDNQAANPGDAVTLTTYHGSKGLEWPIVVCSSLDSSLKLSLYGIRIVQDNFDFDWNNPLKGRAIRYIPNPFPDQKANEPLNDLLKQLNDWTANERQEVNEAIQLLYVGMTRARDQLILPTLNKNEYVGEWLKLLNSNFLPLKGGDLQIGSNTLKVKSRTVLYQVENQVLPAAKRLKYWFNSEAEKSLQDRMVYNQPASNCSPIETAQGNIIHNFDSRIKLSGPVEMEDLGVALHHCLAILINNPEADHSIINSIINNKVPGIINPEHVIARGKELLNWINSTFPESKMHTELPFTQHLDNGGIRQGEMDLVLETSTGWYIIDHKSNPQPSTNWVDIALQYSGQLSAYKHTLEALSNKKVLGTFIHFTIGGGLVEVIVD</sequence>
<dbReference type="InterPro" id="IPR014017">
    <property type="entry name" value="DNA_helicase_UvrD-like_C"/>
</dbReference>
<comment type="catalytic activity">
    <reaction evidence="11">
        <text>Couples ATP hydrolysis with the unwinding of duplex DNA by translocating in the 3'-5' direction.</text>
        <dbReference type="EC" id="5.6.2.4"/>
    </reaction>
</comment>
<dbReference type="InterPro" id="IPR014016">
    <property type="entry name" value="UvrD-like_ATP-bd"/>
</dbReference>
<dbReference type="InterPro" id="IPR011604">
    <property type="entry name" value="PDDEXK-like_dom_sf"/>
</dbReference>
<feature type="binding site" evidence="14">
    <location>
        <begin position="8"/>
        <end position="15"/>
    </location>
    <ligand>
        <name>ATP</name>
        <dbReference type="ChEBI" id="CHEBI:30616"/>
    </ligand>
</feature>
<dbReference type="PANTHER" id="PTHR11070">
    <property type="entry name" value="UVRD / RECB / PCRA DNA HELICASE FAMILY MEMBER"/>
    <property type="match status" value="1"/>
</dbReference>
<evidence type="ECO:0000256" key="8">
    <source>
        <dbReference type="ARBA" id="ARBA00023125"/>
    </source>
</evidence>
<dbReference type="SUPFAM" id="SSF52980">
    <property type="entry name" value="Restriction endonuclease-like"/>
    <property type="match status" value="1"/>
</dbReference>
<keyword evidence="2 14" id="KW-0547">Nucleotide-binding</keyword>
<evidence type="ECO:0000256" key="4">
    <source>
        <dbReference type="ARBA" id="ARBA00022801"/>
    </source>
</evidence>
<dbReference type="GO" id="GO:0000725">
    <property type="term" value="P:recombinational repair"/>
    <property type="evidence" value="ECO:0007669"/>
    <property type="project" value="TreeGrafter"/>
</dbReference>
<dbReference type="STRING" id="1034943.BN59_00987"/>
<dbReference type="EC" id="5.6.2.4" evidence="12"/>
<evidence type="ECO:0000313" key="17">
    <source>
        <dbReference type="EMBL" id="CDZ76713.1"/>
    </source>
</evidence>
<proteinExistence type="predicted"/>
<keyword evidence="3" id="KW-0227">DNA damage</keyword>
<evidence type="ECO:0000256" key="9">
    <source>
        <dbReference type="ARBA" id="ARBA00023204"/>
    </source>
</evidence>
<dbReference type="GO" id="GO:0005829">
    <property type="term" value="C:cytosol"/>
    <property type="evidence" value="ECO:0007669"/>
    <property type="project" value="TreeGrafter"/>
</dbReference>
<dbReference type="EMBL" id="CCSB01000001">
    <property type="protein sequence ID" value="CDZ76713.1"/>
    <property type="molecule type" value="Genomic_DNA"/>
</dbReference>
<dbReference type="Proteomes" id="UP000044071">
    <property type="component" value="Unassembled WGS sequence"/>
</dbReference>
<evidence type="ECO:0000256" key="14">
    <source>
        <dbReference type="PROSITE-ProRule" id="PRU00560"/>
    </source>
</evidence>
<keyword evidence="18" id="KW-1185">Reference proteome</keyword>
<keyword evidence="5 14" id="KW-0347">Helicase</keyword>
<keyword evidence="7 14" id="KW-0067">ATP-binding</keyword>
<dbReference type="AlphaFoldDB" id="A0A078KY88"/>
<evidence type="ECO:0000256" key="13">
    <source>
        <dbReference type="ARBA" id="ARBA00048988"/>
    </source>
</evidence>
<dbReference type="PROSITE" id="PS51217">
    <property type="entry name" value="UVRD_HELICASE_CTER"/>
    <property type="match status" value="1"/>
</dbReference>